<feature type="compositionally biased region" description="Low complexity" evidence="5">
    <location>
        <begin position="723"/>
        <end position="755"/>
    </location>
</feature>
<feature type="compositionally biased region" description="Low complexity" evidence="5">
    <location>
        <begin position="662"/>
        <end position="679"/>
    </location>
</feature>
<keyword evidence="2" id="KW-0378">Hydrolase</keyword>
<keyword evidence="3" id="KW-0720">Serine protease</keyword>
<sequence>MSRSVRLPGAIASLILLLDLHHISQLQTSPKFITPFAYGESRGLFDRGFSLFRRFSLRSNSCTSSSSGELGTCVFNYECIRKRGRIIGTCIDGFLFGACCHFPPAPTSPKPTSSENLPPALSYKVAIDQVTSFETLSSSASPLPSPSTVSPLPSSTFPTTTTPPSPTSVTTSASKPPPTTATTFGDMLDVYFSTRPSESSKPVVISLFATVPGDSSLVPSSTPPLPVEDEDDINAIHSPKPSEDEEDSNEVLTLNLDSLPTNPTPSVWTTRAPPYQTTSSVPTTVKRIPPKQSSAILITKDNFLPPKLPEVENTVVVSTSLSMGHGAVVPVSKEELITKPDSINYRTGETSSAGSYPSKTSLDPHGSKTSEAPSDYKTTKAPSDYKTTKAPSDYATAGAPHDYKTTGAPSDYKTTKGPYGSVTSTPKPSSTTPMTTYWSGSASPTTISFQTWSAIDDNNEVESVTQGEGLVTWSYVSSPSENEVLPSPRPTVVPHGSKVPVSPYDESLASDLIALPSLNFVNSSDDQLSHKKKKTTPSPSATYAFLRYTPTPIITADTATPAPEIHWNLLEEDDSGVGVAIPLTEDQPELATLLPEFEASLSSVLQLHGQSSPVKYQQSQKLHSTSYFSSPAETPPKHPAVLHLFHTASDHPPLVPGGSSNPSPFEYQPQQQPSEPSNEDQFILANLIARPSTEDPPELQEPFHKYPYSSDILTSSRPHYPKTTSSSTTTSTTTASTSSTTTHPPTTTSAPTPFTSKQQWDYRFHCGVRPIPRQGRIVGGKRTKFGDWPWQVLVRESTWLGLFTKNKCGGVLVNDRYVITAAHCQPGFLASLTVVLGEHDLSGNYEPMRTVERAVKRVVVHRDYNAKTFENDISILELETPVEFLPHIVPICMPKEGEDFVGKKGYVSGWGRLKYGGSVPNILMNVEVPVMPNSKCQQMFYEAGHPKAIRESFMCAGYPEGQRDSCEGDSGGPLMIPREDGRWVLAGTVSHGIKCAWPNLPGIYMRMTYYKPWMEKVMGMELKSE</sequence>
<evidence type="ECO:0000256" key="1">
    <source>
        <dbReference type="ARBA" id="ARBA00022670"/>
    </source>
</evidence>
<accession>A0A7R8WBN5</accession>
<dbReference type="SUPFAM" id="SSF50494">
    <property type="entry name" value="Trypsin-like serine proteases"/>
    <property type="match status" value="1"/>
</dbReference>
<feature type="compositionally biased region" description="Polar residues" evidence="5">
    <location>
        <begin position="250"/>
        <end position="283"/>
    </location>
</feature>
<keyword evidence="1" id="KW-0645">Protease</keyword>
<feature type="chain" id="PRO_5043490204" evidence="6">
    <location>
        <begin position="26"/>
        <end position="1025"/>
    </location>
</feature>
<dbReference type="InterPro" id="IPR009003">
    <property type="entry name" value="Peptidase_S1_PA"/>
</dbReference>
<evidence type="ECO:0000256" key="3">
    <source>
        <dbReference type="ARBA" id="ARBA00022825"/>
    </source>
</evidence>
<keyword evidence="6" id="KW-0732">Signal</keyword>
<dbReference type="OrthoDB" id="414661at2759"/>
<feature type="signal peptide" evidence="6">
    <location>
        <begin position="1"/>
        <end position="25"/>
    </location>
</feature>
<dbReference type="GO" id="GO:0004252">
    <property type="term" value="F:serine-type endopeptidase activity"/>
    <property type="evidence" value="ECO:0007669"/>
    <property type="project" value="InterPro"/>
</dbReference>
<feature type="region of interest" description="Disordered" evidence="5">
    <location>
        <begin position="648"/>
        <end position="679"/>
    </location>
</feature>
<dbReference type="FunFam" id="2.40.10.10:FF:000006">
    <property type="entry name" value="Serine proteinase stubble"/>
    <property type="match status" value="1"/>
</dbReference>
<feature type="compositionally biased region" description="Polar residues" evidence="5">
    <location>
        <begin position="344"/>
        <end position="372"/>
    </location>
</feature>
<feature type="compositionally biased region" description="Low complexity" evidence="5">
    <location>
        <begin position="137"/>
        <end position="160"/>
    </location>
</feature>
<feature type="compositionally biased region" description="Low complexity" evidence="5">
    <location>
        <begin position="423"/>
        <end position="434"/>
    </location>
</feature>
<dbReference type="InterPro" id="IPR018114">
    <property type="entry name" value="TRYPSIN_HIS"/>
</dbReference>
<feature type="region of interest" description="Disordered" evidence="5">
    <location>
        <begin position="340"/>
        <end position="434"/>
    </location>
</feature>
<dbReference type="PROSITE" id="PS00135">
    <property type="entry name" value="TRYPSIN_SER"/>
    <property type="match status" value="1"/>
</dbReference>
<dbReference type="Gene3D" id="2.40.10.10">
    <property type="entry name" value="Trypsin-like serine proteases"/>
    <property type="match status" value="1"/>
</dbReference>
<evidence type="ECO:0000256" key="4">
    <source>
        <dbReference type="ARBA" id="ARBA00023157"/>
    </source>
</evidence>
<protein>
    <submittedName>
        <fullName evidence="7">Uncharacterized protein</fullName>
    </submittedName>
</protein>
<feature type="region of interest" description="Disordered" evidence="5">
    <location>
        <begin position="137"/>
        <end position="183"/>
    </location>
</feature>
<dbReference type="PROSITE" id="PS00134">
    <property type="entry name" value="TRYPSIN_HIS"/>
    <property type="match status" value="1"/>
</dbReference>
<dbReference type="PANTHER" id="PTHR24252">
    <property type="entry name" value="ACROSIN-RELATED"/>
    <property type="match status" value="1"/>
</dbReference>
<dbReference type="AlphaFoldDB" id="A0A7R8WBN5"/>
<reference evidence="7" key="1">
    <citation type="submission" date="2020-11" db="EMBL/GenBank/DDBJ databases">
        <authorList>
            <person name="Tran Van P."/>
        </authorList>
    </citation>
    <scope>NUCLEOTIDE SEQUENCE</scope>
</reference>
<dbReference type="InterPro" id="IPR033116">
    <property type="entry name" value="TRYPSIN_SER"/>
</dbReference>
<proteinExistence type="predicted"/>
<feature type="region of interest" description="Disordered" evidence="5">
    <location>
        <begin position="212"/>
        <end position="286"/>
    </location>
</feature>
<dbReference type="SMART" id="SM00020">
    <property type="entry name" value="Tryp_SPc"/>
    <property type="match status" value="1"/>
</dbReference>
<feature type="region of interest" description="Disordered" evidence="5">
    <location>
        <begin position="692"/>
        <end position="755"/>
    </location>
</feature>
<dbReference type="PANTHER" id="PTHR24252:SF10">
    <property type="entry name" value="SERINE PROTEASE 56"/>
    <property type="match status" value="1"/>
</dbReference>
<dbReference type="EMBL" id="OB660767">
    <property type="protein sequence ID" value="CAD7226176.1"/>
    <property type="molecule type" value="Genomic_DNA"/>
</dbReference>
<organism evidence="7">
    <name type="scientific">Cyprideis torosa</name>
    <dbReference type="NCBI Taxonomy" id="163714"/>
    <lineage>
        <taxon>Eukaryota</taxon>
        <taxon>Metazoa</taxon>
        <taxon>Ecdysozoa</taxon>
        <taxon>Arthropoda</taxon>
        <taxon>Crustacea</taxon>
        <taxon>Oligostraca</taxon>
        <taxon>Ostracoda</taxon>
        <taxon>Podocopa</taxon>
        <taxon>Podocopida</taxon>
        <taxon>Cytherocopina</taxon>
        <taxon>Cytheroidea</taxon>
        <taxon>Cytherideidae</taxon>
        <taxon>Cyprideis</taxon>
    </lineage>
</organism>
<keyword evidence="4" id="KW-1015">Disulfide bond</keyword>
<dbReference type="Pfam" id="PF00089">
    <property type="entry name" value="Trypsin"/>
    <property type="match status" value="1"/>
</dbReference>
<dbReference type="CDD" id="cd00190">
    <property type="entry name" value="Tryp_SPc"/>
    <property type="match status" value="1"/>
</dbReference>
<dbReference type="GO" id="GO:0006508">
    <property type="term" value="P:proteolysis"/>
    <property type="evidence" value="ECO:0007669"/>
    <property type="project" value="UniProtKB-KW"/>
</dbReference>
<name>A0A7R8WBN5_9CRUS</name>
<dbReference type="PRINTS" id="PR00722">
    <property type="entry name" value="CHYMOTRYPSIN"/>
</dbReference>
<dbReference type="InterPro" id="IPR001314">
    <property type="entry name" value="Peptidase_S1A"/>
</dbReference>
<dbReference type="InterPro" id="IPR043504">
    <property type="entry name" value="Peptidase_S1_PA_chymotrypsin"/>
</dbReference>
<gene>
    <name evidence="7" type="ORF">CTOB1V02_LOCUS4100</name>
</gene>
<dbReference type="PROSITE" id="PS50240">
    <property type="entry name" value="TRYPSIN_DOM"/>
    <property type="match status" value="1"/>
</dbReference>
<dbReference type="InterPro" id="IPR001254">
    <property type="entry name" value="Trypsin_dom"/>
</dbReference>
<evidence type="ECO:0000313" key="7">
    <source>
        <dbReference type="EMBL" id="CAD7226176.1"/>
    </source>
</evidence>
<evidence type="ECO:0000256" key="5">
    <source>
        <dbReference type="SAM" id="MobiDB-lite"/>
    </source>
</evidence>
<evidence type="ECO:0000256" key="2">
    <source>
        <dbReference type="ARBA" id="ARBA00022801"/>
    </source>
</evidence>
<evidence type="ECO:0000256" key="6">
    <source>
        <dbReference type="SAM" id="SignalP"/>
    </source>
</evidence>